<keyword evidence="3 9" id="KW-0813">Transport</keyword>
<comment type="subcellular location">
    <subcellularLocation>
        <location evidence="1">Cell inner membrane</location>
        <topology evidence="1">Multi-pass membrane protein</topology>
    </subcellularLocation>
    <subcellularLocation>
        <location evidence="9">Cell membrane</location>
        <topology evidence="9">Multi-pass membrane protein</topology>
    </subcellularLocation>
</comment>
<evidence type="ECO:0000256" key="8">
    <source>
        <dbReference type="ARBA" id="ARBA00023136"/>
    </source>
</evidence>
<dbReference type="GO" id="GO:0006865">
    <property type="term" value="P:amino acid transport"/>
    <property type="evidence" value="ECO:0007669"/>
    <property type="project" value="UniProtKB-KW"/>
</dbReference>
<evidence type="ECO:0000259" key="10">
    <source>
        <dbReference type="PROSITE" id="PS50928"/>
    </source>
</evidence>
<reference evidence="12" key="1">
    <citation type="submission" date="2015-06" db="EMBL/GenBank/DDBJ databases">
        <authorList>
            <person name="Lim Y.L."/>
            <person name="Ee R."/>
            <person name="Yong D."/>
            <person name="How K.Y."/>
            <person name="Yin W.F."/>
            <person name="Chan K.G."/>
        </authorList>
    </citation>
    <scope>NUCLEOTIDE SEQUENCE [LARGE SCALE GENOMIC DNA]</scope>
    <source>
        <strain evidence="12">DSM 25325</strain>
    </source>
</reference>
<accession>A0A0G3ERM7</accession>
<keyword evidence="6" id="KW-0029">Amino-acid transport</keyword>
<dbReference type="AlphaFoldDB" id="A0A0G3ERM7"/>
<evidence type="ECO:0000256" key="1">
    <source>
        <dbReference type="ARBA" id="ARBA00004429"/>
    </source>
</evidence>
<dbReference type="PATRIC" id="fig|445709.3.peg.1434"/>
<dbReference type="GO" id="GO:0022857">
    <property type="term" value="F:transmembrane transporter activity"/>
    <property type="evidence" value="ECO:0007669"/>
    <property type="project" value="InterPro"/>
</dbReference>
<keyword evidence="7 9" id="KW-1133">Transmembrane helix</keyword>
<dbReference type="CDD" id="cd06261">
    <property type="entry name" value="TM_PBP2"/>
    <property type="match status" value="1"/>
</dbReference>
<dbReference type="PROSITE" id="PS50928">
    <property type="entry name" value="ABC_TM1"/>
    <property type="match status" value="1"/>
</dbReference>
<evidence type="ECO:0000256" key="6">
    <source>
        <dbReference type="ARBA" id="ARBA00022970"/>
    </source>
</evidence>
<keyword evidence="12" id="KW-1185">Reference proteome</keyword>
<dbReference type="PANTHER" id="PTHR30614:SF0">
    <property type="entry name" value="L-CYSTINE TRANSPORT SYSTEM PERMEASE PROTEIN TCYL"/>
    <property type="match status" value="1"/>
</dbReference>
<protein>
    <submittedName>
        <fullName evidence="11">Amino acid ABC transporter</fullName>
    </submittedName>
</protein>
<dbReference type="InterPro" id="IPR000515">
    <property type="entry name" value="MetI-like"/>
</dbReference>
<dbReference type="GO" id="GO:0043190">
    <property type="term" value="C:ATP-binding cassette (ABC) transporter complex"/>
    <property type="evidence" value="ECO:0007669"/>
    <property type="project" value="InterPro"/>
</dbReference>
<proteinExistence type="inferred from homology"/>
<dbReference type="InterPro" id="IPR010065">
    <property type="entry name" value="AA_ABC_transptr_permease_3TM"/>
</dbReference>
<evidence type="ECO:0000313" key="11">
    <source>
        <dbReference type="EMBL" id="AKJ67952.1"/>
    </source>
</evidence>
<name>A0A0G3ERM7_9BURK</name>
<dbReference type="Proteomes" id="UP000036700">
    <property type="component" value="Chromosome"/>
</dbReference>
<evidence type="ECO:0000256" key="5">
    <source>
        <dbReference type="ARBA" id="ARBA00022692"/>
    </source>
</evidence>
<dbReference type="EMBL" id="CP011568">
    <property type="protein sequence ID" value="AKJ67952.1"/>
    <property type="molecule type" value="Genomic_DNA"/>
</dbReference>
<feature type="transmembrane region" description="Helical" evidence="9">
    <location>
        <begin position="57"/>
        <end position="76"/>
    </location>
</feature>
<dbReference type="Gene3D" id="1.10.3720.10">
    <property type="entry name" value="MetI-like"/>
    <property type="match status" value="1"/>
</dbReference>
<evidence type="ECO:0000256" key="9">
    <source>
        <dbReference type="RuleBase" id="RU363032"/>
    </source>
</evidence>
<comment type="similarity">
    <text evidence="2">Belongs to the binding-protein-dependent transport system permease family. HisMQ subfamily.</text>
</comment>
<keyword evidence="5 9" id="KW-0812">Transmembrane</keyword>
<dbReference type="SUPFAM" id="SSF161098">
    <property type="entry name" value="MetI-like"/>
    <property type="match status" value="1"/>
</dbReference>
<keyword evidence="8 9" id="KW-0472">Membrane</keyword>
<feature type="transmembrane region" description="Helical" evidence="9">
    <location>
        <begin position="132"/>
        <end position="154"/>
    </location>
</feature>
<feature type="transmembrane region" description="Helical" evidence="9">
    <location>
        <begin position="88"/>
        <end position="111"/>
    </location>
</feature>
<dbReference type="RefSeq" id="WP_047213772.1">
    <property type="nucleotide sequence ID" value="NZ_CP011568.3"/>
</dbReference>
<gene>
    <name evidence="11" type="ORF">ABW99_06700</name>
</gene>
<evidence type="ECO:0000256" key="3">
    <source>
        <dbReference type="ARBA" id="ARBA00022448"/>
    </source>
</evidence>
<dbReference type="InterPro" id="IPR043429">
    <property type="entry name" value="ArtM/GltK/GlnP/TcyL/YhdX-like"/>
</dbReference>
<dbReference type="STRING" id="445709.ABW99_06700"/>
<keyword evidence="4" id="KW-1003">Cell membrane</keyword>
<dbReference type="NCBIfam" id="TIGR01726">
    <property type="entry name" value="HEQRo_perm_3TM"/>
    <property type="match status" value="1"/>
</dbReference>
<dbReference type="PANTHER" id="PTHR30614">
    <property type="entry name" value="MEMBRANE COMPONENT OF AMINO ACID ABC TRANSPORTER"/>
    <property type="match status" value="1"/>
</dbReference>
<evidence type="ECO:0000256" key="7">
    <source>
        <dbReference type="ARBA" id="ARBA00022989"/>
    </source>
</evidence>
<feature type="domain" description="ABC transmembrane type-1" evidence="10">
    <location>
        <begin position="15"/>
        <end position="204"/>
    </location>
</feature>
<evidence type="ECO:0000256" key="4">
    <source>
        <dbReference type="ARBA" id="ARBA00022475"/>
    </source>
</evidence>
<organism evidence="11 12">
    <name type="scientific">Pandoraea thiooxydans</name>
    <dbReference type="NCBI Taxonomy" id="445709"/>
    <lineage>
        <taxon>Bacteria</taxon>
        <taxon>Pseudomonadati</taxon>
        <taxon>Pseudomonadota</taxon>
        <taxon>Betaproteobacteria</taxon>
        <taxon>Burkholderiales</taxon>
        <taxon>Burkholderiaceae</taxon>
        <taxon>Pandoraea</taxon>
    </lineage>
</organism>
<feature type="transmembrane region" description="Helical" evidence="9">
    <location>
        <begin position="174"/>
        <end position="200"/>
    </location>
</feature>
<dbReference type="KEGG" id="ptx:ABW99_06700"/>
<dbReference type="Pfam" id="PF00528">
    <property type="entry name" value="BPD_transp_1"/>
    <property type="match status" value="1"/>
</dbReference>
<evidence type="ECO:0000256" key="2">
    <source>
        <dbReference type="ARBA" id="ARBA00010072"/>
    </source>
</evidence>
<feature type="transmembrane region" description="Helical" evidence="9">
    <location>
        <begin position="23"/>
        <end position="45"/>
    </location>
</feature>
<evidence type="ECO:0000313" key="12">
    <source>
        <dbReference type="Proteomes" id="UP000036700"/>
    </source>
</evidence>
<dbReference type="InterPro" id="IPR035906">
    <property type="entry name" value="MetI-like_sf"/>
</dbReference>
<sequence length="220" mass="23857">MHINPSVITSNAGPILDGLGITVFTWTAGIAIGIALGFFIAVLQIFCGRVVRGALRVYIEIIRGTPFLLQLFLLYYGGPSFGLRLEPMTAGILGLGLYGSAYFAEIFRAGFLSVPSGQLEAADVLGMARWQMILRIQVPQMLVIIVPALVNLIIVLSKETAVLSIVTVPELTFVLTAIGSASFAFVETLLTLCLCYLALVELTARAGRWMESRVGRFMIR</sequence>